<dbReference type="AlphaFoldDB" id="A0A0F9KB73"/>
<dbReference type="EMBL" id="LAZR01015562">
    <property type="protein sequence ID" value="KKM08436.1"/>
    <property type="molecule type" value="Genomic_DNA"/>
</dbReference>
<name>A0A0F9KB73_9ZZZZ</name>
<comment type="caution">
    <text evidence="1">The sequence shown here is derived from an EMBL/GenBank/DDBJ whole genome shotgun (WGS) entry which is preliminary data.</text>
</comment>
<evidence type="ECO:0000313" key="1">
    <source>
        <dbReference type="EMBL" id="KKM08436.1"/>
    </source>
</evidence>
<organism evidence="1">
    <name type="scientific">marine sediment metagenome</name>
    <dbReference type="NCBI Taxonomy" id="412755"/>
    <lineage>
        <taxon>unclassified sequences</taxon>
        <taxon>metagenomes</taxon>
        <taxon>ecological metagenomes</taxon>
    </lineage>
</organism>
<accession>A0A0F9KB73</accession>
<gene>
    <name evidence="1" type="ORF">LCGC14_1724310</name>
</gene>
<reference evidence="1" key="1">
    <citation type="journal article" date="2015" name="Nature">
        <title>Complex archaea that bridge the gap between prokaryotes and eukaryotes.</title>
        <authorList>
            <person name="Spang A."/>
            <person name="Saw J.H."/>
            <person name="Jorgensen S.L."/>
            <person name="Zaremba-Niedzwiedzka K."/>
            <person name="Martijn J."/>
            <person name="Lind A.E."/>
            <person name="van Eijk R."/>
            <person name="Schleper C."/>
            <person name="Guy L."/>
            <person name="Ettema T.J."/>
        </authorList>
    </citation>
    <scope>NUCLEOTIDE SEQUENCE</scope>
</reference>
<protein>
    <submittedName>
        <fullName evidence="1">Uncharacterized protein</fullName>
    </submittedName>
</protein>
<proteinExistence type="predicted"/>
<sequence length="46" mass="5091">MIRLLISLAQSVVSRITEGAAGPDRYRGGPLTRDEMQQLFSRELGT</sequence>